<organism evidence="1 2">
    <name type="scientific">Heyndrickxia acidicola</name>
    <dbReference type="NCBI Taxonomy" id="209389"/>
    <lineage>
        <taxon>Bacteria</taxon>
        <taxon>Bacillati</taxon>
        <taxon>Bacillota</taxon>
        <taxon>Bacilli</taxon>
        <taxon>Bacillales</taxon>
        <taxon>Bacillaceae</taxon>
        <taxon>Heyndrickxia</taxon>
    </lineage>
</organism>
<protein>
    <submittedName>
        <fullName evidence="1">Uncharacterized protein</fullName>
    </submittedName>
</protein>
<keyword evidence="2" id="KW-1185">Reference proteome</keyword>
<gene>
    <name evidence="1" type="ORF">P4T90_16115</name>
</gene>
<accession>A0ABU6MJN9</accession>
<dbReference type="RefSeq" id="WP_232317625.1">
    <property type="nucleotide sequence ID" value="NZ_JARMAB010000024.1"/>
</dbReference>
<reference evidence="1 2" key="1">
    <citation type="submission" date="2023-03" db="EMBL/GenBank/DDBJ databases">
        <title>Bacillus Genome Sequencing.</title>
        <authorList>
            <person name="Dunlap C."/>
        </authorList>
    </citation>
    <scope>NUCLEOTIDE SEQUENCE [LARGE SCALE GENOMIC DNA]</scope>
    <source>
        <strain evidence="1 2">B-23453</strain>
    </source>
</reference>
<dbReference type="Proteomes" id="UP001341444">
    <property type="component" value="Unassembled WGS sequence"/>
</dbReference>
<dbReference type="InterPro" id="IPR058705">
    <property type="entry name" value="A_ENA"/>
</dbReference>
<comment type="caution">
    <text evidence="1">The sequence shown here is derived from an EMBL/GenBank/DDBJ whole genome shotgun (WGS) entry which is preliminary data.</text>
</comment>
<evidence type="ECO:0000313" key="2">
    <source>
        <dbReference type="Proteomes" id="UP001341444"/>
    </source>
</evidence>
<proteinExistence type="predicted"/>
<evidence type="ECO:0000313" key="1">
    <source>
        <dbReference type="EMBL" id="MED1204573.1"/>
    </source>
</evidence>
<dbReference type="Pfam" id="PF26595">
    <property type="entry name" value="A_ENA"/>
    <property type="match status" value="1"/>
</dbReference>
<sequence length="105" mass="11813">MPNIPNINPELKLKRGDVINLLLTSVALEGIGHSNLLNAEGEKLQKAIQQAETLGDLLEASRSVEKIIEIIIKKEILLQFKLEELLGIPMYPKQSEDEEKIDPTW</sequence>
<dbReference type="EMBL" id="JARMAB010000024">
    <property type="protein sequence ID" value="MED1204573.1"/>
    <property type="molecule type" value="Genomic_DNA"/>
</dbReference>
<name>A0ABU6MJN9_9BACI</name>